<dbReference type="Proteomes" id="UP000817658">
    <property type="component" value="Chromosome 1"/>
</dbReference>
<protein>
    <submittedName>
        <fullName evidence="1">Uncharacterized protein</fullName>
    </submittedName>
</protein>
<dbReference type="EMBL" id="AP004332">
    <property type="protein sequence ID" value="BAD88194.1"/>
    <property type="molecule type" value="Genomic_DNA"/>
</dbReference>
<sequence>MRKAAAAAAAAQQCGRRRRRCGDERASEQSKIAREMAALRLLAFCELRLITTLPPEASAAPSDWCGGISNRKSNQRASSQWSGRRAIFDLRFFVSLRCS</sequence>
<organism evidence="1">
    <name type="scientific">Oryza sativa subsp. japonica</name>
    <name type="common">Rice</name>
    <dbReference type="NCBI Taxonomy" id="39947"/>
    <lineage>
        <taxon>Eukaryota</taxon>
        <taxon>Viridiplantae</taxon>
        <taxon>Streptophyta</taxon>
        <taxon>Embryophyta</taxon>
        <taxon>Tracheophyta</taxon>
        <taxon>Spermatophyta</taxon>
        <taxon>Magnoliopsida</taxon>
        <taxon>Liliopsida</taxon>
        <taxon>Poales</taxon>
        <taxon>Poaceae</taxon>
        <taxon>BOP clade</taxon>
        <taxon>Oryzoideae</taxon>
        <taxon>Oryzeae</taxon>
        <taxon>Oryzinae</taxon>
        <taxon>Oryza</taxon>
        <taxon>Oryza sativa</taxon>
    </lineage>
</organism>
<evidence type="ECO:0000313" key="1">
    <source>
        <dbReference type="EMBL" id="BAD88194.1"/>
    </source>
</evidence>
<reference evidence="1" key="1">
    <citation type="journal article" date="2002" name="Nature">
        <title>The genome sequence and structure of rice chromosome 1.</title>
        <authorList>
            <person name="Sasaki T."/>
            <person name="Matsumoto T."/>
            <person name="Yamamoto K."/>
            <person name="Sakata K."/>
            <person name="Baba T."/>
            <person name="Katayose Y."/>
            <person name="Wu J."/>
            <person name="Niimura Y."/>
            <person name="Cheng Z."/>
            <person name="Nagamura Y."/>
            <person name="Antonio B.A."/>
            <person name="Kanamori H."/>
            <person name="Hosokawa S."/>
            <person name="Masukawa M."/>
            <person name="Arikawa K."/>
            <person name="Chiden Y."/>
            <person name="Hayashi M."/>
            <person name="Okamoto M."/>
            <person name="Ando T."/>
            <person name="Aoki H."/>
            <person name="Arita K."/>
            <person name="Hamada M."/>
            <person name="Harada C."/>
            <person name="Hijishita S."/>
            <person name="Honda M."/>
            <person name="Ichikawa Y."/>
            <person name="Idonuma A."/>
            <person name="Iijima M."/>
            <person name="Ikeda M."/>
            <person name="Ikeno M."/>
            <person name="Itoh S."/>
            <person name="Itoh T."/>
            <person name="Itoh Y."/>
            <person name="Itoh Y."/>
            <person name="Iwabuchi A."/>
            <person name="Kamiya K."/>
            <person name="Karasawa W."/>
            <person name="Katagiri S."/>
            <person name="Kikuta A."/>
            <person name="Kobayashi N."/>
            <person name="Kono I."/>
            <person name="Machita K."/>
            <person name="Maehara T."/>
            <person name="Mizuno H."/>
            <person name="Mizubayashi T."/>
            <person name="Mukai Y."/>
            <person name="Nagasaki H."/>
            <person name="Nakashima M."/>
            <person name="Nakama Y."/>
            <person name="Nakamichi Y."/>
            <person name="Nakamura M."/>
            <person name="Namiki N."/>
            <person name="Negishi M."/>
            <person name="Ohta I."/>
            <person name="Ono N."/>
            <person name="Saji S."/>
            <person name="Sakai K."/>
            <person name="Shibata M."/>
            <person name="Shimokawa T."/>
            <person name="Shomura A."/>
            <person name="Song J."/>
            <person name="Takazaki Y."/>
            <person name="Terasawa K."/>
            <person name="Tsuji K."/>
            <person name="Waki K."/>
            <person name="Yamagata H."/>
            <person name="Yamane H."/>
            <person name="Yoshiki S."/>
            <person name="Yoshihara R."/>
            <person name="Yukawa K."/>
            <person name="Zhong H."/>
            <person name="Iwama H."/>
            <person name="Endo T."/>
            <person name="Ito H."/>
            <person name="Hahn J.H."/>
            <person name="Kim H.I."/>
            <person name="Eun M.Y."/>
            <person name="Yano M."/>
            <person name="Jiang J."/>
            <person name="Gojobori T."/>
        </authorList>
    </citation>
    <scope>NUCLEOTIDE SEQUENCE [LARGE SCALE GENOMIC DNA]</scope>
</reference>
<accession>Q5JK07</accession>
<dbReference type="AlphaFoldDB" id="Q5JK07"/>
<name>Q5JK07_ORYSJ</name>
<proteinExistence type="predicted"/>
<gene>
    <name evidence="1" type="primary">OSJNBa0093F16.25</name>
</gene>